<gene>
    <name evidence="1" type="ORF">ERS852461_03390</name>
</gene>
<proteinExistence type="predicted"/>
<dbReference type="EMBL" id="CZAE01000017">
    <property type="protein sequence ID" value="CUP78685.1"/>
    <property type="molecule type" value="Genomic_DNA"/>
</dbReference>
<reference evidence="1 2" key="1">
    <citation type="submission" date="2015-09" db="EMBL/GenBank/DDBJ databases">
        <authorList>
            <consortium name="Pathogen Informatics"/>
        </authorList>
    </citation>
    <scope>NUCLEOTIDE SEQUENCE [LARGE SCALE GENOMIC DNA]</scope>
    <source>
        <strain evidence="1 2">2789STDY5834846</strain>
    </source>
</reference>
<keyword evidence="1" id="KW-0675">Receptor</keyword>
<sequence length="210" mass="24083">MTQADLNNPDFPVSTFGNVQAGDLKYRDMNGDGFIDSRDETFIGYSDVPENTYALSLGCEYKGIGFSIMFQGVDHVSRYYDAEAMYAFVNGGKVKEHHLNRWNPNQSEAYNLANASYPLLHYDSYGDHNQRKNSFFLKNGNFLRLKNIELSYSLPARWIRKVAMNECRVYMNANNLITWDKLDGLCDPESEGSNRYPIMKTVNFGVNIKF</sequence>
<dbReference type="Proteomes" id="UP000095606">
    <property type="component" value="Unassembled WGS sequence"/>
</dbReference>
<dbReference type="AlphaFoldDB" id="A0A174R6C9"/>
<evidence type="ECO:0000313" key="2">
    <source>
        <dbReference type="Proteomes" id="UP000095606"/>
    </source>
</evidence>
<name>A0A174R6C9_9BACE</name>
<protein>
    <submittedName>
        <fullName evidence="1">Outer membrane receptor for ferrienterochelin and colicins</fullName>
    </submittedName>
</protein>
<organism evidence="1 2">
    <name type="scientific">Bacteroides faecis</name>
    <dbReference type="NCBI Taxonomy" id="674529"/>
    <lineage>
        <taxon>Bacteria</taxon>
        <taxon>Pseudomonadati</taxon>
        <taxon>Bacteroidota</taxon>
        <taxon>Bacteroidia</taxon>
        <taxon>Bacteroidales</taxon>
        <taxon>Bacteroidaceae</taxon>
        <taxon>Bacteroides</taxon>
    </lineage>
</organism>
<evidence type="ECO:0000313" key="1">
    <source>
        <dbReference type="EMBL" id="CUP78685.1"/>
    </source>
</evidence>
<accession>A0A174R6C9</accession>